<dbReference type="InterPro" id="IPR001680">
    <property type="entry name" value="WD40_rpt"/>
</dbReference>
<evidence type="ECO:0000256" key="4">
    <source>
        <dbReference type="ARBA" id="ARBA00022448"/>
    </source>
</evidence>
<evidence type="ECO:0000256" key="10">
    <source>
        <dbReference type="ARBA" id="ARBA00022927"/>
    </source>
</evidence>
<dbReference type="PROSITE" id="PS00678">
    <property type="entry name" value="WD_REPEATS_1"/>
    <property type="match status" value="1"/>
</dbReference>
<evidence type="ECO:0000256" key="1">
    <source>
        <dbReference type="ARBA" id="ARBA00004299"/>
    </source>
</evidence>
<proteinExistence type="inferred from homology"/>
<feature type="region of interest" description="Disordered" evidence="14">
    <location>
        <begin position="492"/>
        <end position="516"/>
    </location>
</feature>
<evidence type="ECO:0000256" key="9">
    <source>
        <dbReference type="ARBA" id="ARBA00022892"/>
    </source>
</evidence>
<dbReference type="EMBL" id="DQIR01211231">
    <property type="protein sequence ID" value="HDB66708.1"/>
    <property type="molecule type" value="Transcribed_RNA"/>
</dbReference>
<evidence type="ECO:0000256" key="12">
    <source>
        <dbReference type="ARBA" id="ARBA00023329"/>
    </source>
</evidence>
<dbReference type="Pfam" id="PF00400">
    <property type="entry name" value="WD40"/>
    <property type="match status" value="2"/>
</dbReference>
<keyword evidence="6 13" id="KW-0853">WD repeat</keyword>
<evidence type="ECO:0000256" key="2">
    <source>
        <dbReference type="ARBA" id="ARBA00004406"/>
    </source>
</evidence>
<keyword evidence="11" id="KW-0472">Membrane</keyword>
<keyword evidence="8" id="KW-0256">Endoplasmic reticulum</keyword>
<evidence type="ECO:0000256" key="7">
    <source>
        <dbReference type="ARBA" id="ARBA00022737"/>
    </source>
</evidence>
<dbReference type="SMART" id="SM00320">
    <property type="entry name" value="WD40"/>
    <property type="match status" value="5"/>
</dbReference>
<dbReference type="InterPro" id="IPR040251">
    <property type="entry name" value="SEC31-like"/>
</dbReference>
<dbReference type="GO" id="GO:0015031">
    <property type="term" value="P:protein transport"/>
    <property type="evidence" value="ECO:0007669"/>
    <property type="project" value="UniProtKB-KW"/>
</dbReference>
<organism evidence="15">
    <name type="scientific">Sus scrofa</name>
    <name type="common">Pig</name>
    <dbReference type="NCBI Taxonomy" id="9823"/>
    <lineage>
        <taxon>Eukaryota</taxon>
        <taxon>Metazoa</taxon>
        <taxon>Chordata</taxon>
        <taxon>Craniata</taxon>
        <taxon>Vertebrata</taxon>
        <taxon>Euteleostomi</taxon>
        <taxon>Mammalia</taxon>
        <taxon>Eutheria</taxon>
        <taxon>Laurasiatheria</taxon>
        <taxon>Artiodactyla</taxon>
        <taxon>Suina</taxon>
        <taxon>Suidae</taxon>
        <taxon>Sus</taxon>
    </lineage>
</organism>
<dbReference type="GO" id="GO:0006888">
    <property type="term" value="P:endoplasmic reticulum to Golgi vesicle-mediated transport"/>
    <property type="evidence" value="ECO:0007669"/>
    <property type="project" value="InterPro"/>
</dbReference>
<keyword evidence="7" id="KW-0677">Repeat</keyword>
<dbReference type="Gene3D" id="1.25.40.1030">
    <property type="match status" value="1"/>
</dbReference>
<accession>A0A480TNT2</accession>
<evidence type="ECO:0000256" key="6">
    <source>
        <dbReference type="ARBA" id="ARBA00022574"/>
    </source>
</evidence>
<dbReference type="SUPFAM" id="SSF50978">
    <property type="entry name" value="WD40 repeat-like"/>
    <property type="match status" value="1"/>
</dbReference>
<dbReference type="EMBL" id="DQIR01205714">
    <property type="protein sequence ID" value="HDB61191.1"/>
    <property type="molecule type" value="Transcribed_RNA"/>
</dbReference>
<dbReference type="InterPro" id="IPR036322">
    <property type="entry name" value="WD40_repeat_dom_sf"/>
</dbReference>
<dbReference type="FunFam" id="2.130.10.10:FF:000009">
    <property type="entry name" value="Protein transport protein Sec31A isoform A"/>
    <property type="match status" value="1"/>
</dbReference>
<evidence type="ECO:0000256" key="11">
    <source>
        <dbReference type="ARBA" id="ARBA00023136"/>
    </source>
</evidence>
<dbReference type="Gene3D" id="2.130.10.10">
    <property type="entry name" value="YVTN repeat-like/Quinoprotein amine dehydrogenase"/>
    <property type="match status" value="1"/>
</dbReference>
<keyword evidence="4" id="KW-0813">Transport</keyword>
<evidence type="ECO:0000256" key="8">
    <source>
        <dbReference type="ARBA" id="ARBA00022824"/>
    </source>
</evidence>
<comment type="subcellular location">
    <subcellularLocation>
        <location evidence="1">Cytoplasmic vesicle</location>
        <location evidence="1">COPII-coated vesicle membrane</location>
        <topology evidence="1">Peripheral membrane protein</topology>
        <orientation evidence="1">Cytoplasmic side</orientation>
    </subcellularLocation>
    <subcellularLocation>
        <location evidence="2">Endoplasmic reticulum membrane</location>
        <topology evidence="2">Peripheral membrane protein</topology>
    </subcellularLocation>
</comment>
<dbReference type="PROSITE" id="PS50294">
    <property type="entry name" value="WD_REPEATS_REGION"/>
    <property type="match status" value="2"/>
</dbReference>
<dbReference type="InterPro" id="IPR015943">
    <property type="entry name" value="WD40/YVTN_repeat-like_dom_sf"/>
</dbReference>
<evidence type="ECO:0000256" key="5">
    <source>
        <dbReference type="ARBA" id="ARBA00022490"/>
    </source>
</evidence>
<protein>
    <submittedName>
        <fullName evidence="15">Protein transport protein Sec31B</fullName>
    </submittedName>
</protein>
<evidence type="ECO:0000256" key="14">
    <source>
        <dbReference type="SAM" id="MobiDB-lite"/>
    </source>
</evidence>
<dbReference type="AlphaFoldDB" id="A0A480TNT2"/>
<keyword evidence="9" id="KW-0931">ER-Golgi transport</keyword>
<feature type="repeat" description="WD" evidence="13">
    <location>
        <begin position="117"/>
        <end position="159"/>
    </location>
</feature>
<dbReference type="InterPro" id="IPR019775">
    <property type="entry name" value="WD40_repeat_CS"/>
</dbReference>
<keyword evidence="5" id="KW-0963">Cytoplasm</keyword>
<keyword evidence="10" id="KW-0653">Protein transport</keyword>
<name>A0A480TNT2_PIG</name>
<evidence type="ECO:0000313" key="15">
    <source>
        <dbReference type="EMBL" id="HDB61191.1"/>
    </source>
</evidence>
<comment type="similarity">
    <text evidence="3">Belongs to the WD repeat SEC31 family.</text>
</comment>
<dbReference type="PANTHER" id="PTHR13923:SF22">
    <property type="entry name" value="PROTEIN TRANSPORT PROTEIN SEC31B"/>
    <property type="match status" value="1"/>
</dbReference>
<dbReference type="PANTHER" id="PTHR13923">
    <property type="entry name" value="SEC31-RELATED PROTEIN"/>
    <property type="match status" value="1"/>
</dbReference>
<dbReference type="GO" id="GO:0005789">
    <property type="term" value="C:endoplasmic reticulum membrane"/>
    <property type="evidence" value="ECO:0007669"/>
    <property type="project" value="UniProtKB-SubCell"/>
</dbReference>
<reference evidence="15" key="1">
    <citation type="journal article" date="2019" name="PeerJ">
        <title>Genes of the pig, Sus scrofa, reconstructed with EvidentialGene.</title>
        <authorList>
            <person name="Gilbert D.G."/>
        </authorList>
    </citation>
    <scope>NUCLEOTIDE SEQUENCE</scope>
</reference>
<dbReference type="PROSITE" id="PS50082">
    <property type="entry name" value="WD_REPEATS_2"/>
    <property type="match status" value="2"/>
</dbReference>
<sequence length="669" mass="74100">MKLKELERPAVQVWSPASQYPVYLATGTSAQQLDASFSTNGTLEIFEVDFRDPSLDLKRKGILSASSRFHKLIWGSFGNGLLEGSGVIAGGGDNGMLTLYNVTHILSSGKEPVIAQRQKHTGAVRALDFNPFQGNLLASGANDSEIFIWDLNNLSVPMTPGSKSQQPPEDIKALSWNRQVQHILSSAHPSGKAVVWDLRKNEPIIKVSDHSNRMHCSGLAWHPDIATQLVLCSEDDRLPVIQLWDLRFASSPLKVLESHSRGILSVSWSQADAELLLSSAKDSQILCWNLGSSEVVYKLPTQSSWCFDVQWCPRDPPVFSAASFDGWISLYSVMGRNWEVQQMRQADKVPEQVVQASLIPPLKKPPKWMRRPAGVSFAFGGKLVTFGLLSTTAHQVPQPCLHLVFISQVTTEPEFLTRSAELQEALGSGNVLNYCQNKIQQVTLPSEKMLWQFLKVTLEKDSRMKFLKLLGYNKDELQKKVAMWLKSDLGLGESPQPKEDAPNSSRRQAFCSQTSEHSAEEASASSSFFDELVPQNITPWEIPITEDADGLLSQALLLGELGPAVELCLKEERFADAIILAQAGGADLLKQTQERYLAKKKTRIAPLLACVTQKSWRDMVCACSLKNWREALALLLTYSGPEKFPELCGRWPSAPGWSSVALAWIQGTC</sequence>
<evidence type="ECO:0000256" key="13">
    <source>
        <dbReference type="PROSITE-ProRule" id="PRU00221"/>
    </source>
</evidence>
<feature type="repeat" description="WD" evidence="13">
    <location>
        <begin position="256"/>
        <end position="298"/>
    </location>
</feature>
<dbReference type="GO" id="GO:0012507">
    <property type="term" value="C:ER to Golgi transport vesicle membrane"/>
    <property type="evidence" value="ECO:0007669"/>
    <property type="project" value="UniProtKB-SubCell"/>
</dbReference>
<evidence type="ECO:0000256" key="3">
    <source>
        <dbReference type="ARBA" id="ARBA00009358"/>
    </source>
</evidence>
<feature type="compositionally biased region" description="Polar residues" evidence="14">
    <location>
        <begin position="502"/>
        <end position="514"/>
    </location>
</feature>
<keyword evidence="12" id="KW-0968">Cytoplasmic vesicle</keyword>